<dbReference type="PROSITE" id="PS50987">
    <property type="entry name" value="HTH_ARSR_2"/>
    <property type="match status" value="1"/>
</dbReference>
<dbReference type="InterPro" id="IPR011991">
    <property type="entry name" value="ArsR-like_HTH"/>
</dbReference>
<dbReference type="AlphaFoldDB" id="A0A9D7LSE7"/>
<dbReference type="Pfam" id="PF12840">
    <property type="entry name" value="HTH_20"/>
    <property type="match status" value="1"/>
</dbReference>
<evidence type="ECO:0000259" key="4">
    <source>
        <dbReference type="PROSITE" id="PS50987"/>
    </source>
</evidence>
<gene>
    <name evidence="5" type="ORF">IPN75_07790</name>
</gene>
<comment type="caution">
    <text evidence="5">The sequence shown here is derived from an EMBL/GenBank/DDBJ whole genome shotgun (WGS) entry which is preliminary data.</text>
</comment>
<feature type="domain" description="HTH arsR-type" evidence="4">
    <location>
        <begin position="1"/>
        <end position="95"/>
    </location>
</feature>
<name>A0A9D7LSE7_9RHOO</name>
<dbReference type="InterPro" id="IPR051011">
    <property type="entry name" value="Metal_resp_trans_reg"/>
</dbReference>
<dbReference type="PRINTS" id="PR00778">
    <property type="entry name" value="HTHARSR"/>
</dbReference>
<dbReference type="PANTHER" id="PTHR43132:SF2">
    <property type="entry name" value="ARSENICAL RESISTANCE OPERON REPRESSOR ARSR-RELATED"/>
    <property type="match status" value="1"/>
</dbReference>
<dbReference type="SUPFAM" id="SSF46785">
    <property type="entry name" value="Winged helix' DNA-binding domain"/>
    <property type="match status" value="1"/>
</dbReference>
<keyword evidence="3" id="KW-0804">Transcription</keyword>
<dbReference type="GO" id="GO:0003700">
    <property type="term" value="F:DNA-binding transcription factor activity"/>
    <property type="evidence" value="ECO:0007669"/>
    <property type="project" value="InterPro"/>
</dbReference>
<evidence type="ECO:0000256" key="3">
    <source>
        <dbReference type="ARBA" id="ARBA00023163"/>
    </source>
</evidence>
<dbReference type="InterPro" id="IPR001845">
    <property type="entry name" value="HTH_ArsR_DNA-bd_dom"/>
</dbReference>
<dbReference type="PANTHER" id="PTHR43132">
    <property type="entry name" value="ARSENICAL RESISTANCE OPERON REPRESSOR ARSR-RELATED"/>
    <property type="match status" value="1"/>
</dbReference>
<protein>
    <submittedName>
        <fullName evidence="5">Helix-turn-helix transcriptional regulator</fullName>
    </submittedName>
</protein>
<dbReference type="InterPro" id="IPR036388">
    <property type="entry name" value="WH-like_DNA-bd_sf"/>
</dbReference>
<dbReference type="Gene3D" id="1.10.10.10">
    <property type="entry name" value="Winged helix-like DNA-binding domain superfamily/Winged helix DNA-binding domain"/>
    <property type="match status" value="1"/>
</dbReference>
<dbReference type="SMART" id="SM00418">
    <property type="entry name" value="HTH_ARSR"/>
    <property type="match status" value="1"/>
</dbReference>
<dbReference type="EMBL" id="JADKBR010000005">
    <property type="protein sequence ID" value="MBK8890308.1"/>
    <property type="molecule type" value="Genomic_DNA"/>
</dbReference>
<keyword evidence="1" id="KW-0805">Transcription regulation</keyword>
<dbReference type="InterPro" id="IPR036390">
    <property type="entry name" value="WH_DNA-bd_sf"/>
</dbReference>
<evidence type="ECO:0000256" key="1">
    <source>
        <dbReference type="ARBA" id="ARBA00023015"/>
    </source>
</evidence>
<accession>A0A9D7LSE7</accession>
<dbReference type="GO" id="GO:0003677">
    <property type="term" value="F:DNA binding"/>
    <property type="evidence" value="ECO:0007669"/>
    <property type="project" value="UniProtKB-KW"/>
</dbReference>
<organism evidence="5 6">
    <name type="scientific">Candidatus Dechloromonas phosphorivorans</name>
    <dbReference type="NCBI Taxonomy" id="2899244"/>
    <lineage>
        <taxon>Bacteria</taxon>
        <taxon>Pseudomonadati</taxon>
        <taxon>Pseudomonadota</taxon>
        <taxon>Betaproteobacteria</taxon>
        <taxon>Rhodocyclales</taxon>
        <taxon>Azonexaceae</taxon>
        <taxon>Dechloromonas</taxon>
    </lineage>
</organism>
<proteinExistence type="predicted"/>
<dbReference type="Proteomes" id="UP000808146">
    <property type="component" value="Unassembled WGS sequence"/>
</dbReference>
<dbReference type="NCBIfam" id="NF033788">
    <property type="entry name" value="HTH_metalloreg"/>
    <property type="match status" value="1"/>
</dbReference>
<dbReference type="CDD" id="cd00090">
    <property type="entry name" value="HTH_ARSR"/>
    <property type="match status" value="1"/>
</dbReference>
<evidence type="ECO:0000313" key="6">
    <source>
        <dbReference type="Proteomes" id="UP000808146"/>
    </source>
</evidence>
<sequence>MNNTDAVTALAALAQDSRLAIVRLLIQNVPAGLTVGLIGEQLALPAPTLSFHLKTLSHAGLVTTTQEGRFVRCQAEMSRINALIAFLTDDCCGGRPEICNPPGRC</sequence>
<evidence type="ECO:0000313" key="5">
    <source>
        <dbReference type="EMBL" id="MBK8890308.1"/>
    </source>
</evidence>
<reference evidence="5" key="1">
    <citation type="submission" date="2020-10" db="EMBL/GenBank/DDBJ databases">
        <title>Connecting structure to function with the recovery of over 1000 high-quality activated sludge metagenome-assembled genomes encoding full-length rRNA genes using long-read sequencing.</title>
        <authorList>
            <person name="Singleton C.M."/>
            <person name="Petriglieri F."/>
            <person name="Kristensen J.M."/>
            <person name="Kirkegaard R.H."/>
            <person name="Michaelsen T.Y."/>
            <person name="Andersen M.H."/>
            <person name="Karst S.M."/>
            <person name="Dueholm M.S."/>
            <person name="Nielsen P.H."/>
            <person name="Albertsen M."/>
        </authorList>
    </citation>
    <scope>NUCLEOTIDE SEQUENCE</scope>
    <source>
        <strain evidence="5">OdNE_18-Q3-R46-58_BAT3C.305</strain>
    </source>
</reference>
<evidence type="ECO:0000256" key="2">
    <source>
        <dbReference type="ARBA" id="ARBA00023125"/>
    </source>
</evidence>
<keyword evidence="2" id="KW-0238">DNA-binding</keyword>